<evidence type="ECO:0000313" key="1">
    <source>
        <dbReference type="EMBL" id="KAG5449725.1"/>
    </source>
</evidence>
<reference evidence="1 2" key="2">
    <citation type="journal article" date="2021" name="Genomics">
        <title>High-quality reference genome for Clonorchis sinensis.</title>
        <authorList>
            <person name="Young N.D."/>
            <person name="Stroehlein A.J."/>
            <person name="Kinkar L."/>
            <person name="Wang T."/>
            <person name="Sohn W.M."/>
            <person name="Chang B.C.H."/>
            <person name="Kaur P."/>
            <person name="Weisz D."/>
            <person name="Dudchenko O."/>
            <person name="Aiden E.L."/>
            <person name="Korhonen P.K."/>
            <person name="Gasser R.B."/>
        </authorList>
    </citation>
    <scope>NUCLEOTIDE SEQUENCE [LARGE SCALE GENOMIC DNA]</scope>
    <source>
        <strain evidence="1">Cs-k2</strain>
    </source>
</reference>
<gene>
    <name evidence="1" type="ORF">CSKR_103100</name>
</gene>
<dbReference type="EMBL" id="NIRI02000042">
    <property type="protein sequence ID" value="KAG5449725.1"/>
    <property type="molecule type" value="Genomic_DNA"/>
</dbReference>
<dbReference type="AlphaFoldDB" id="A0A419Q8C9"/>
<sequence>MKSVFNINASPPRPKSRTHICMDMPIRSNYAVTLPKPPPHNNPTYCDPQPSGHTWLLHPEHLNLYLLFLSPPPTAGRKEHRVSNIHSPFAVHIISTPPFALKLYFAVPKDAAIVRIIDALPDST</sequence>
<keyword evidence="2" id="KW-1185">Reference proteome</keyword>
<comment type="caution">
    <text evidence="1">The sequence shown here is derived from an EMBL/GenBank/DDBJ whole genome shotgun (WGS) entry which is preliminary data.</text>
</comment>
<evidence type="ECO:0000313" key="2">
    <source>
        <dbReference type="Proteomes" id="UP000286415"/>
    </source>
</evidence>
<organism evidence="1 2">
    <name type="scientific">Clonorchis sinensis</name>
    <name type="common">Chinese liver fluke</name>
    <dbReference type="NCBI Taxonomy" id="79923"/>
    <lineage>
        <taxon>Eukaryota</taxon>
        <taxon>Metazoa</taxon>
        <taxon>Spiralia</taxon>
        <taxon>Lophotrochozoa</taxon>
        <taxon>Platyhelminthes</taxon>
        <taxon>Trematoda</taxon>
        <taxon>Digenea</taxon>
        <taxon>Opisthorchiida</taxon>
        <taxon>Opisthorchiata</taxon>
        <taxon>Opisthorchiidae</taxon>
        <taxon>Clonorchis</taxon>
    </lineage>
</organism>
<name>A0A419Q8C9_CLOSI</name>
<proteinExistence type="predicted"/>
<reference evidence="1 2" key="1">
    <citation type="journal article" date="2018" name="Biotechnol. Adv.">
        <title>Improved genomic resources and new bioinformatic workflow for the carcinogenic parasite Clonorchis sinensis: Biotechnological implications.</title>
        <authorList>
            <person name="Wang D."/>
            <person name="Korhonen P.K."/>
            <person name="Gasser R.B."/>
            <person name="Young N.D."/>
        </authorList>
    </citation>
    <scope>NUCLEOTIDE SEQUENCE [LARGE SCALE GENOMIC DNA]</scope>
    <source>
        <strain evidence="1">Cs-k2</strain>
    </source>
</reference>
<protein>
    <submittedName>
        <fullName evidence="1">Uncharacterized protein</fullName>
    </submittedName>
</protein>
<dbReference type="InParanoid" id="A0A419Q8C9"/>
<accession>A0A419Q8C9</accession>
<dbReference type="Proteomes" id="UP000286415">
    <property type="component" value="Unassembled WGS sequence"/>
</dbReference>